<dbReference type="PANTHER" id="PTHR35191:SF1">
    <property type="entry name" value="PROPHAGE SIDE TAIL FIBER PROTEIN HOMOLOG STFQ-RELATED"/>
    <property type="match status" value="1"/>
</dbReference>
<comment type="caution">
    <text evidence="4">The sequence shown here is derived from an EMBL/GenBank/DDBJ whole genome shotgun (WGS) entry which is preliminary data.</text>
</comment>
<accession>D4F114</accession>
<evidence type="ECO:0000256" key="2">
    <source>
        <dbReference type="ARBA" id="ARBA00022581"/>
    </source>
</evidence>
<dbReference type="Pfam" id="PF03406">
    <property type="entry name" value="Phage_fiber_2"/>
    <property type="match status" value="1"/>
</dbReference>
<evidence type="ECO:0000259" key="3">
    <source>
        <dbReference type="Pfam" id="PF12571"/>
    </source>
</evidence>
<evidence type="ECO:0000256" key="1">
    <source>
        <dbReference type="ARBA" id="ARBA00004328"/>
    </source>
</evidence>
<comment type="subcellular location">
    <subcellularLocation>
        <location evidence="1">Virion</location>
    </subcellularLocation>
</comment>
<feature type="domain" description="Phage tail fibre protein N-terminal" evidence="3">
    <location>
        <begin position="1"/>
        <end position="150"/>
    </location>
</feature>
<dbReference type="InterPro" id="IPR051934">
    <property type="entry name" value="Phage_Tail_Fiber_Structural"/>
</dbReference>
<dbReference type="Pfam" id="PF12571">
    <property type="entry name" value="Phage_tail_fib"/>
    <property type="match status" value="1"/>
</dbReference>
<dbReference type="RefSeq" id="WP_005281617.1">
    <property type="nucleotide sequence ID" value="NZ_GG739631.1"/>
</dbReference>
<sequence length="521" mass="55034">MSAKYFAILTNLGAAKMANATALGTKLNLTHMAVGDGGGTLQTPNPAQTALRGERRRAALNMLSVDPNNTSAIIAEQVIPESEGGWWVREIGLYDSDGVLIAVANCPETYKPLLQEGSGRTQTIRMVLTVSSTEAVTLKIDPAVVLATRQYVDDKVIEVHSYIDSQLEAHTRSRNHPDATTAAKGFVQLSSDDNSAVEDKAATPAAVKKVRALAETKAPIESPVFTGTPTTPTPAVAASGLEIANAEFVAEKIAALVGSAPGVLDTLQEISAALNNNPDFANEMIRQLAGKQPLDGTLTNISGKNVAQLLEYLGLPELLGKKFDKTGGVVDGEITSTGIVRAKSSSTIELNPNESRPRLTSRVGKDGEWYSSYLQQKTGTIAHLDDIPAATNIVQGTGQSTTSVISQKGVTDALSAHGIGYGQQYMNMMGSRQPGSWYPNNTGRPIFIMVFVGRDSSGGTEQSSANINFQVGSDVISIPITRGANSGGAQRGTGSALIPDGAIYTVTTEFGSEVKTWWELR</sequence>
<keyword evidence="2" id="KW-0945">Host-virus interaction</keyword>
<dbReference type="Proteomes" id="UP000003692">
    <property type="component" value="Unassembled WGS sequence"/>
</dbReference>
<dbReference type="GO" id="GO:0019062">
    <property type="term" value="P:virion attachment to host cell"/>
    <property type="evidence" value="ECO:0007669"/>
    <property type="project" value="InterPro"/>
</dbReference>
<dbReference type="InterPro" id="IPR022225">
    <property type="entry name" value="Phage_tail_fibre_N"/>
</dbReference>
<evidence type="ECO:0000313" key="4">
    <source>
        <dbReference type="EMBL" id="EFE24674.1"/>
    </source>
</evidence>
<dbReference type="HOGENOM" id="CLU_008928_11_3_6"/>
<protein>
    <submittedName>
        <fullName evidence="4">Phage tail fiber repeat protein</fullName>
    </submittedName>
</protein>
<proteinExistence type="predicted"/>
<reference evidence="4 5" key="1">
    <citation type="submission" date="2010-02" db="EMBL/GenBank/DDBJ databases">
        <authorList>
            <person name="Weinstock G."/>
            <person name="Sodergren E."/>
            <person name="Clifton S."/>
            <person name="Fulton L."/>
            <person name="Fulton B."/>
            <person name="Courtney L."/>
            <person name="Fronick C."/>
            <person name="Harrison M."/>
            <person name="Strong C."/>
            <person name="Farmer C."/>
            <person name="Delahaunty K."/>
            <person name="Markovic C."/>
            <person name="Hall O."/>
            <person name="Minx P."/>
            <person name="Tomlinson C."/>
            <person name="Mitreva M."/>
            <person name="Nelson J."/>
            <person name="Hou S."/>
            <person name="Wollam A."/>
            <person name="Pepin K.H."/>
            <person name="Johnson M."/>
            <person name="Bhonagiri V."/>
            <person name="Zhang X."/>
            <person name="Suruliraj S."/>
            <person name="Warren W."/>
            <person name="Chinwalla A."/>
            <person name="Mardis E.R."/>
            <person name="Wilson R.K."/>
        </authorList>
    </citation>
    <scope>NUCLEOTIDE SEQUENCE [LARGE SCALE GENOMIC DNA]</scope>
    <source>
        <strain evidence="4 5">ATCC 23685</strain>
    </source>
</reference>
<organism evidence="4 5">
    <name type="scientific">Edwardsiella tarda ATCC 23685</name>
    <dbReference type="NCBI Taxonomy" id="500638"/>
    <lineage>
        <taxon>Bacteria</taxon>
        <taxon>Pseudomonadati</taxon>
        <taxon>Pseudomonadota</taxon>
        <taxon>Gammaproteobacteria</taxon>
        <taxon>Enterobacterales</taxon>
        <taxon>Hafniaceae</taxon>
        <taxon>Edwardsiella</taxon>
    </lineage>
</organism>
<dbReference type="PANTHER" id="PTHR35191">
    <property type="entry name" value="PROPHAGE SIDE TAIL FIBER PROTEIN HOMOLOG STFQ-RELATED"/>
    <property type="match status" value="1"/>
</dbReference>
<name>D4F114_EDWTA</name>
<dbReference type="InterPro" id="IPR005068">
    <property type="entry name" value="Phage_lambda_Stf-r2"/>
</dbReference>
<dbReference type="EMBL" id="ADGK01000012">
    <property type="protein sequence ID" value="EFE24674.1"/>
    <property type="molecule type" value="Genomic_DNA"/>
</dbReference>
<dbReference type="GO" id="GO:0046718">
    <property type="term" value="P:symbiont entry into host cell"/>
    <property type="evidence" value="ECO:0007669"/>
    <property type="project" value="InterPro"/>
</dbReference>
<dbReference type="AlphaFoldDB" id="D4F114"/>
<gene>
    <name evidence="4" type="ORF">EDWATA_00394</name>
</gene>
<evidence type="ECO:0000313" key="5">
    <source>
        <dbReference type="Proteomes" id="UP000003692"/>
    </source>
</evidence>